<dbReference type="Proteomes" id="UP000305067">
    <property type="component" value="Unassembled WGS sequence"/>
</dbReference>
<keyword evidence="3" id="KW-1185">Reference proteome</keyword>
<dbReference type="InterPro" id="IPR036291">
    <property type="entry name" value="NAD(P)-bd_dom_sf"/>
</dbReference>
<dbReference type="Pfam" id="PF00106">
    <property type="entry name" value="adh_short"/>
    <property type="match status" value="1"/>
</dbReference>
<dbReference type="EMBL" id="ML178825">
    <property type="protein sequence ID" value="TFL01446.1"/>
    <property type="molecule type" value="Genomic_DNA"/>
</dbReference>
<dbReference type="InterPro" id="IPR002347">
    <property type="entry name" value="SDR_fam"/>
</dbReference>
<dbReference type="AlphaFoldDB" id="A0A5C3QHI3"/>
<evidence type="ECO:0000256" key="1">
    <source>
        <dbReference type="ARBA" id="ARBA00023002"/>
    </source>
</evidence>
<evidence type="ECO:0000313" key="2">
    <source>
        <dbReference type="EMBL" id="TFL01446.1"/>
    </source>
</evidence>
<accession>A0A5C3QHI3</accession>
<name>A0A5C3QHI3_9AGAR</name>
<keyword evidence="1" id="KW-0560">Oxidoreductase</keyword>
<gene>
    <name evidence="2" type="ORF">BDV98DRAFT_549020</name>
</gene>
<dbReference type="STRING" id="1884261.A0A5C3QHI3"/>
<reference evidence="2 3" key="1">
    <citation type="journal article" date="2019" name="Nat. Ecol. Evol.">
        <title>Megaphylogeny resolves global patterns of mushroom evolution.</title>
        <authorList>
            <person name="Varga T."/>
            <person name="Krizsan K."/>
            <person name="Foldi C."/>
            <person name="Dima B."/>
            <person name="Sanchez-Garcia M."/>
            <person name="Sanchez-Ramirez S."/>
            <person name="Szollosi G.J."/>
            <person name="Szarkandi J.G."/>
            <person name="Papp V."/>
            <person name="Albert L."/>
            <person name="Andreopoulos W."/>
            <person name="Angelini C."/>
            <person name="Antonin V."/>
            <person name="Barry K.W."/>
            <person name="Bougher N.L."/>
            <person name="Buchanan P."/>
            <person name="Buyck B."/>
            <person name="Bense V."/>
            <person name="Catcheside P."/>
            <person name="Chovatia M."/>
            <person name="Cooper J."/>
            <person name="Damon W."/>
            <person name="Desjardin D."/>
            <person name="Finy P."/>
            <person name="Geml J."/>
            <person name="Haridas S."/>
            <person name="Hughes K."/>
            <person name="Justo A."/>
            <person name="Karasinski D."/>
            <person name="Kautmanova I."/>
            <person name="Kiss B."/>
            <person name="Kocsube S."/>
            <person name="Kotiranta H."/>
            <person name="LaButti K.M."/>
            <person name="Lechner B.E."/>
            <person name="Liimatainen K."/>
            <person name="Lipzen A."/>
            <person name="Lukacs Z."/>
            <person name="Mihaltcheva S."/>
            <person name="Morgado L.N."/>
            <person name="Niskanen T."/>
            <person name="Noordeloos M.E."/>
            <person name="Ohm R.A."/>
            <person name="Ortiz-Santana B."/>
            <person name="Ovrebo C."/>
            <person name="Racz N."/>
            <person name="Riley R."/>
            <person name="Savchenko A."/>
            <person name="Shiryaev A."/>
            <person name="Soop K."/>
            <person name="Spirin V."/>
            <person name="Szebenyi C."/>
            <person name="Tomsovsky M."/>
            <person name="Tulloss R.E."/>
            <person name="Uehling J."/>
            <person name="Grigoriev I.V."/>
            <person name="Vagvolgyi C."/>
            <person name="Papp T."/>
            <person name="Martin F.M."/>
            <person name="Miettinen O."/>
            <person name="Hibbett D.S."/>
            <person name="Nagy L.G."/>
        </authorList>
    </citation>
    <scope>NUCLEOTIDE SEQUENCE [LARGE SCALE GENOMIC DNA]</scope>
    <source>
        <strain evidence="2 3">CBS 309.79</strain>
    </source>
</reference>
<dbReference type="PANTHER" id="PTHR43157:SF31">
    <property type="entry name" value="PHOSPHATIDYLINOSITOL-GLYCAN BIOSYNTHESIS CLASS F PROTEIN"/>
    <property type="match status" value="1"/>
</dbReference>
<protein>
    <submittedName>
        <fullName evidence="2">Short-chain dehydrogenase</fullName>
    </submittedName>
</protein>
<dbReference type="OrthoDB" id="542013at2759"/>
<evidence type="ECO:0000313" key="3">
    <source>
        <dbReference type="Proteomes" id="UP000305067"/>
    </source>
</evidence>
<dbReference type="PANTHER" id="PTHR43157">
    <property type="entry name" value="PHOSPHATIDYLINOSITOL-GLYCAN BIOSYNTHESIS CLASS F PROTEIN-RELATED"/>
    <property type="match status" value="1"/>
</dbReference>
<dbReference type="GO" id="GO:0016491">
    <property type="term" value="F:oxidoreductase activity"/>
    <property type="evidence" value="ECO:0007669"/>
    <property type="project" value="UniProtKB-KW"/>
</dbReference>
<organism evidence="2 3">
    <name type="scientific">Pterulicium gracile</name>
    <dbReference type="NCBI Taxonomy" id="1884261"/>
    <lineage>
        <taxon>Eukaryota</taxon>
        <taxon>Fungi</taxon>
        <taxon>Dikarya</taxon>
        <taxon>Basidiomycota</taxon>
        <taxon>Agaricomycotina</taxon>
        <taxon>Agaricomycetes</taxon>
        <taxon>Agaricomycetidae</taxon>
        <taxon>Agaricales</taxon>
        <taxon>Pleurotineae</taxon>
        <taxon>Pterulaceae</taxon>
        <taxon>Pterulicium</taxon>
    </lineage>
</organism>
<dbReference type="Gene3D" id="3.40.50.720">
    <property type="entry name" value="NAD(P)-binding Rossmann-like Domain"/>
    <property type="match status" value="1"/>
</dbReference>
<dbReference type="SUPFAM" id="SSF51735">
    <property type="entry name" value="NAD(P)-binding Rossmann-fold domains"/>
    <property type="match status" value="1"/>
</dbReference>
<sequence length="340" mass="38269">MKFSWWNFIGTQWSRPLPVAHEDLFGQTVVVLGANTGLGLDAAKHFARMKPGKLVLACRSRSKGEEALTAIRQETGYERGEVWVVDLADFTSVSRFAEKFDAEEARLDILMANAACEMATYEFTGDEYETTVQVNHFSTALVSLLLLPKMVSTSKLGNSTRKPRIVVVTSAFHHLYQFDARALTKKSVLAYVSGPEHCNPAEQFIGARVYCLTKLLNVFFARALVSRLPMIGAPVIVTLVEPGYCYSSLRRNLIGLQSLFNPVWQFLLARSTEVGSRQLICAALGFNDDEVQGQYIDTFAISEVADYVLERRDLEDRLWWSSMYWDITILKLTAPRRSLT</sequence>
<proteinExistence type="predicted"/>